<proteinExistence type="predicted"/>
<dbReference type="AlphaFoldDB" id="A0AAW1Q4X9"/>
<protein>
    <recommendedName>
        <fullName evidence="1">SGNH hydrolase-type esterase domain-containing protein</fullName>
    </recommendedName>
</protein>
<dbReference type="Proteomes" id="UP001489004">
    <property type="component" value="Unassembled WGS sequence"/>
</dbReference>
<dbReference type="SUPFAM" id="SSF52266">
    <property type="entry name" value="SGNH hydrolase"/>
    <property type="match status" value="1"/>
</dbReference>
<gene>
    <name evidence="2" type="ORF">WJX72_002408</name>
</gene>
<comment type="caution">
    <text evidence="2">The sequence shown here is derived from an EMBL/GenBank/DDBJ whole genome shotgun (WGS) entry which is preliminary data.</text>
</comment>
<sequence length="242" mass="26364">MDFHVKMAREIDQAESRGGYDLLFFGDSISENWRGTSGDRSNPGARAIHDVWNKQFGGYNADVMAIAGDQIAHLHWRMLNGEMPRAHAPNASVVLIGTNDLYAAGACGPGSPEESITDAADATGERLKALISLMREQMPGTHIILLALLPRSWVRAGEWPSALTKGNEIINDRMQGLALTDDHVHYLDCGGAYLLPEGKGLNGELMPLPDPEIVITAGEIKEQEERKWQAALEMMVAQGSGF</sequence>
<dbReference type="Gene3D" id="3.40.50.1110">
    <property type="entry name" value="SGNH hydrolase"/>
    <property type="match status" value="1"/>
</dbReference>
<reference evidence="2 3" key="1">
    <citation type="journal article" date="2024" name="Nat. Commun.">
        <title>Phylogenomics reveals the evolutionary origins of lichenization in chlorophyte algae.</title>
        <authorList>
            <person name="Puginier C."/>
            <person name="Libourel C."/>
            <person name="Otte J."/>
            <person name="Skaloud P."/>
            <person name="Haon M."/>
            <person name="Grisel S."/>
            <person name="Petersen M."/>
            <person name="Berrin J.G."/>
            <person name="Delaux P.M."/>
            <person name="Dal Grande F."/>
            <person name="Keller J."/>
        </authorList>
    </citation>
    <scope>NUCLEOTIDE SEQUENCE [LARGE SCALE GENOMIC DNA]</scope>
    <source>
        <strain evidence="2 3">SAG 2043</strain>
    </source>
</reference>
<dbReference type="Pfam" id="PF13472">
    <property type="entry name" value="Lipase_GDSL_2"/>
    <property type="match status" value="1"/>
</dbReference>
<keyword evidence="3" id="KW-1185">Reference proteome</keyword>
<dbReference type="InterPro" id="IPR013830">
    <property type="entry name" value="SGNH_hydro"/>
</dbReference>
<accession>A0AAW1Q4X9</accession>
<evidence type="ECO:0000313" key="2">
    <source>
        <dbReference type="EMBL" id="KAK9815374.1"/>
    </source>
</evidence>
<evidence type="ECO:0000259" key="1">
    <source>
        <dbReference type="Pfam" id="PF13472"/>
    </source>
</evidence>
<name>A0AAW1Q4X9_9CHLO</name>
<feature type="domain" description="SGNH hydrolase-type esterase" evidence="1">
    <location>
        <begin position="24"/>
        <end position="194"/>
    </location>
</feature>
<dbReference type="EMBL" id="JALJOR010000006">
    <property type="protein sequence ID" value="KAK9815374.1"/>
    <property type="molecule type" value="Genomic_DNA"/>
</dbReference>
<dbReference type="InterPro" id="IPR036514">
    <property type="entry name" value="SGNH_hydro_sf"/>
</dbReference>
<organism evidence="2 3">
    <name type="scientific">[Myrmecia] bisecta</name>
    <dbReference type="NCBI Taxonomy" id="41462"/>
    <lineage>
        <taxon>Eukaryota</taxon>
        <taxon>Viridiplantae</taxon>
        <taxon>Chlorophyta</taxon>
        <taxon>core chlorophytes</taxon>
        <taxon>Trebouxiophyceae</taxon>
        <taxon>Trebouxiales</taxon>
        <taxon>Trebouxiaceae</taxon>
        <taxon>Myrmecia</taxon>
    </lineage>
</organism>
<evidence type="ECO:0000313" key="3">
    <source>
        <dbReference type="Proteomes" id="UP001489004"/>
    </source>
</evidence>